<dbReference type="PANTHER" id="PTHR21089">
    <property type="entry name" value="SHIKIMATE DEHYDROGENASE"/>
    <property type="match status" value="1"/>
</dbReference>
<feature type="binding site" evidence="8">
    <location>
        <position position="209"/>
    </location>
    <ligand>
        <name>NADP(+)</name>
        <dbReference type="ChEBI" id="CHEBI:58349"/>
    </ligand>
</feature>
<evidence type="ECO:0000256" key="6">
    <source>
        <dbReference type="ARBA" id="ARBA00023141"/>
    </source>
</evidence>
<dbReference type="Proteomes" id="UP000254476">
    <property type="component" value="Unassembled WGS sequence"/>
</dbReference>
<dbReference type="PANTHER" id="PTHR21089:SF1">
    <property type="entry name" value="BIFUNCTIONAL 3-DEHYDROQUINATE DEHYDRATASE_SHIKIMATE DEHYDROGENASE, CHLOROPLASTIC"/>
    <property type="match status" value="1"/>
</dbReference>
<dbReference type="Proteomes" id="UP000054691">
    <property type="component" value="Unassembled WGS sequence"/>
</dbReference>
<keyword evidence="5 8" id="KW-0560">Oxidoreductase</keyword>
<dbReference type="Pfam" id="PF18317">
    <property type="entry name" value="SDH_C"/>
    <property type="match status" value="1"/>
</dbReference>
<feature type="domain" description="SDH C-terminal" evidence="11">
    <location>
        <begin position="233"/>
        <end position="258"/>
    </location>
</feature>
<dbReference type="InterPro" id="IPR006151">
    <property type="entry name" value="Shikm_DH/Glu-tRNA_Rdtase"/>
</dbReference>
<dbReference type="InterPro" id="IPR046346">
    <property type="entry name" value="Aminoacid_DH-like_N_sf"/>
</dbReference>
<feature type="binding site" evidence="8">
    <location>
        <position position="233"/>
    </location>
    <ligand>
        <name>NADP(+)</name>
        <dbReference type="ChEBI" id="CHEBI:58349"/>
    </ligand>
</feature>
<dbReference type="GO" id="GO:0005829">
    <property type="term" value="C:cytosol"/>
    <property type="evidence" value="ECO:0007669"/>
    <property type="project" value="TreeGrafter"/>
</dbReference>
<reference evidence="12 14" key="1">
    <citation type="submission" date="2015-11" db="EMBL/GenBank/DDBJ databases">
        <title>Genomic analysis of 38 Legionella species identifies large and diverse effector repertoires.</title>
        <authorList>
            <person name="Burstein D."/>
            <person name="Amaro F."/>
            <person name="Zusman T."/>
            <person name="Lifshitz Z."/>
            <person name="Cohen O."/>
            <person name="Gilbert J.A."/>
            <person name="Pupko T."/>
            <person name="Shuman H.A."/>
            <person name="Segal G."/>
        </authorList>
    </citation>
    <scope>NUCLEOTIDE SEQUENCE [LARGE SCALE GENOMIC DNA]</scope>
    <source>
        <strain evidence="12 14">Lyon 8420412</strain>
    </source>
</reference>
<dbReference type="SUPFAM" id="SSF53223">
    <property type="entry name" value="Aminoacid dehydrogenase-like, N-terminal domain"/>
    <property type="match status" value="1"/>
</dbReference>
<dbReference type="STRING" id="45066.Lgra_1016"/>
<evidence type="ECO:0000256" key="5">
    <source>
        <dbReference type="ARBA" id="ARBA00023002"/>
    </source>
</evidence>
<evidence type="ECO:0000256" key="7">
    <source>
        <dbReference type="ARBA" id="ARBA00049442"/>
    </source>
</evidence>
<feature type="domain" description="Shikimate dehydrogenase substrate binding N-terminal" evidence="10">
    <location>
        <begin position="7"/>
        <end position="89"/>
    </location>
</feature>
<dbReference type="GO" id="GO:0004764">
    <property type="term" value="F:shikimate 3-dehydrogenase (NADP+) activity"/>
    <property type="evidence" value="ECO:0007669"/>
    <property type="project" value="UniProtKB-UniRule"/>
</dbReference>
<dbReference type="EMBL" id="UGOB01000001">
    <property type="protein sequence ID" value="STX41367.1"/>
    <property type="molecule type" value="Genomic_DNA"/>
</dbReference>
<comment type="function">
    <text evidence="8">Involved in the biosynthesis of the chorismate, which leads to the biosynthesis of aromatic amino acids. Catalyzes the reversible NADPH linked reduction of 3-dehydroshikimate (DHSA) to yield shikimate (SA).</text>
</comment>
<feature type="domain" description="Quinate/shikimate 5-dehydrogenase/glutamyl-tRNA reductase" evidence="9">
    <location>
        <begin position="115"/>
        <end position="187"/>
    </location>
</feature>
<keyword evidence="6 8" id="KW-0057">Aromatic amino acid biosynthesis</keyword>
<feature type="binding site" evidence="8">
    <location>
        <begin position="125"/>
        <end position="129"/>
    </location>
    <ligand>
        <name>NADP(+)</name>
        <dbReference type="ChEBI" id="CHEBI:58349"/>
    </ligand>
</feature>
<feature type="binding site" evidence="8">
    <location>
        <position position="62"/>
    </location>
    <ligand>
        <name>shikimate</name>
        <dbReference type="ChEBI" id="CHEBI:36208"/>
    </ligand>
</feature>
<evidence type="ECO:0000256" key="3">
    <source>
        <dbReference type="ARBA" id="ARBA00022605"/>
    </source>
</evidence>
<comment type="similarity">
    <text evidence="8">Belongs to the shikimate dehydrogenase family.</text>
</comment>
<feature type="binding site" evidence="8">
    <location>
        <position position="102"/>
    </location>
    <ligand>
        <name>shikimate</name>
        <dbReference type="ChEBI" id="CHEBI:36208"/>
    </ligand>
</feature>
<keyword evidence="4 8" id="KW-0521">NADP</keyword>
<feature type="binding site" evidence="8">
    <location>
        <position position="240"/>
    </location>
    <ligand>
        <name>shikimate</name>
        <dbReference type="ChEBI" id="CHEBI:36208"/>
    </ligand>
</feature>
<accession>A0A378J363</accession>
<evidence type="ECO:0000259" key="10">
    <source>
        <dbReference type="Pfam" id="PF08501"/>
    </source>
</evidence>
<comment type="pathway">
    <text evidence="1 8">Metabolic intermediate biosynthesis; chorismate biosynthesis; chorismate from D-erythrose 4-phosphate and phosphoenolpyruvate: step 4/7.</text>
</comment>
<dbReference type="AlphaFoldDB" id="A0A378J363"/>
<comment type="caution">
    <text evidence="8">Lacks conserved residue(s) required for the propagation of feature annotation.</text>
</comment>
<evidence type="ECO:0000256" key="8">
    <source>
        <dbReference type="HAMAP-Rule" id="MF_00222"/>
    </source>
</evidence>
<dbReference type="Pfam" id="PF01488">
    <property type="entry name" value="Shikimate_DH"/>
    <property type="match status" value="1"/>
</dbReference>
<organism evidence="13 15">
    <name type="scientific">Legionella gratiana</name>
    <dbReference type="NCBI Taxonomy" id="45066"/>
    <lineage>
        <taxon>Bacteria</taxon>
        <taxon>Pseudomonadati</taxon>
        <taxon>Pseudomonadota</taxon>
        <taxon>Gammaproteobacteria</taxon>
        <taxon>Legionellales</taxon>
        <taxon>Legionellaceae</taxon>
        <taxon>Legionella</taxon>
    </lineage>
</organism>
<dbReference type="EC" id="1.1.1.25" evidence="2 8"/>
<dbReference type="GO" id="GO:0019632">
    <property type="term" value="P:shikimate metabolic process"/>
    <property type="evidence" value="ECO:0007669"/>
    <property type="project" value="InterPro"/>
</dbReference>
<proteinExistence type="inferred from homology"/>
<evidence type="ECO:0000259" key="9">
    <source>
        <dbReference type="Pfam" id="PF01488"/>
    </source>
</evidence>
<dbReference type="Pfam" id="PF08501">
    <property type="entry name" value="Shikimate_dh_N"/>
    <property type="match status" value="1"/>
</dbReference>
<feature type="binding site" evidence="8">
    <location>
        <begin position="15"/>
        <end position="17"/>
    </location>
    <ligand>
        <name>shikimate</name>
        <dbReference type="ChEBI" id="CHEBI:36208"/>
    </ligand>
</feature>
<evidence type="ECO:0000313" key="15">
    <source>
        <dbReference type="Proteomes" id="UP000254476"/>
    </source>
</evidence>
<dbReference type="InterPro" id="IPR036291">
    <property type="entry name" value="NAD(P)-bd_dom_sf"/>
</dbReference>
<keyword evidence="14" id="KW-1185">Reference proteome</keyword>
<dbReference type="RefSeq" id="WP_058498192.1">
    <property type="nucleotide sequence ID" value="NZ_CAAAHW010000006.1"/>
</dbReference>
<dbReference type="Gene3D" id="3.40.50.10860">
    <property type="entry name" value="Leucine Dehydrogenase, chain A, domain 1"/>
    <property type="match status" value="1"/>
</dbReference>
<dbReference type="HAMAP" id="MF_00222">
    <property type="entry name" value="Shikimate_DH_AroE"/>
    <property type="match status" value="1"/>
</dbReference>
<dbReference type="InterPro" id="IPR022893">
    <property type="entry name" value="Shikimate_DH_fam"/>
</dbReference>
<comment type="catalytic activity">
    <reaction evidence="7 8">
        <text>shikimate + NADP(+) = 3-dehydroshikimate + NADPH + H(+)</text>
        <dbReference type="Rhea" id="RHEA:17737"/>
        <dbReference type="ChEBI" id="CHEBI:15378"/>
        <dbReference type="ChEBI" id="CHEBI:16630"/>
        <dbReference type="ChEBI" id="CHEBI:36208"/>
        <dbReference type="ChEBI" id="CHEBI:57783"/>
        <dbReference type="ChEBI" id="CHEBI:58349"/>
        <dbReference type="EC" id="1.1.1.25"/>
    </reaction>
</comment>
<dbReference type="Gene3D" id="3.40.50.720">
    <property type="entry name" value="NAD(P)-binding Rossmann-like Domain"/>
    <property type="match status" value="1"/>
</dbReference>
<evidence type="ECO:0000313" key="14">
    <source>
        <dbReference type="Proteomes" id="UP000054691"/>
    </source>
</evidence>
<evidence type="ECO:0000259" key="11">
    <source>
        <dbReference type="Pfam" id="PF18317"/>
    </source>
</evidence>
<evidence type="ECO:0000313" key="12">
    <source>
        <dbReference type="EMBL" id="KTD11558.1"/>
    </source>
</evidence>
<evidence type="ECO:0000256" key="2">
    <source>
        <dbReference type="ARBA" id="ARBA00012962"/>
    </source>
</evidence>
<dbReference type="UniPathway" id="UPA00053">
    <property type="reaction ID" value="UER00087"/>
</dbReference>
<comment type="subunit">
    <text evidence="8">Homodimer.</text>
</comment>
<dbReference type="NCBIfam" id="NF001310">
    <property type="entry name" value="PRK00258.1-2"/>
    <property type="match status" value="1"/>
</dbReference>
<dbReference type="GO" id="GO:0008652">
    <property type="term" value="P:amino acid biosynthetic process"/>
    <property type="evidence" value="ECO:0007669"/>
    <property type="project" value="UniProtKB-KW"/>
</dbReference>
<dbReference type="CDD" id="cd01065">
    <property type="entry name" value="NAD_bind_Shikimate_DH"/>
    <property type="match status" value="1"/>
</dbReference>
<name>A0A378J363_9GAMM</name>
<dbReference type="NCBIfam" id="TIGR00507">
    <property type="entry name" value="aroE"/>
    <property type="match status" value="1"/>
</dbReference>
<feature type="binding site" evidence="8">
    <location>
        <position position="87"/>
    </location>
    <ligand>
        <name>shikimate</name>
        <dbReference type="ChEBI" id="CHEBI:36208"/>
    </ligand>
</feature>
<reference evidence="13 15" key="2">
    <citation type="submission" date="2018-06" db="EMBL/GenBank/DDBJ databases">
        <authorList>
            <consortium name="Pathogen Informatics"/>
            <person name="Doyle S."/>
        </authorList>
    </citation>
    <scope>NUCLEOTIDE SEQUENCE [LARGE SCALE GENOMIC DNA]</scope>
    <source>
        <strain evidence="13 15">NCTC12388</strain>
    </source>
</reference>
<dbReference type="GO" id="GO:0009073">
    <property type="term" value="P:aromatic amino acid family biosynthetic process"/>
    <property type="evidence" value="ECO:0007669"/>
    <property type="project" value="UniProtKB-KW"/>
</dbReference>
<dbReference type="InterPro" id="IPR013708">
    <property type="entry name" value="Shikimate_DH-bd_N"/>
</dbReference>
<dbReference type="InterPro" id="IPR041121">
    <property type="entry name" value="SDH_C"/>
</dbReference>
<evidence type="ECO:0000313" key="13">
    <source>
        <dbReference type="EMBL" id="STX41367.1"/>
    </source>
</evidence>
<dbReference type="SUPFAM" id="SSF51735">
    <property type="entry name" value="NAD(P)-binding Rossmann-fold domains"/>
    <property type="match status" value="1"/>
</dbReference>
<dbReference type="InterPro" id="IPR011342">
    <property type="entry name" value="Shikimate_DH"/>
</dbReference>
<feature type="binding site" evidence="8">
    <location>
        <begin position="149"/>
        <end position="154"/>
    </location>
    <ligand>
        <name>NADP(+)</name>
        <dbReference type="ChEBI" id="CHEBI:58349"/>
    </ligand>
</feature>
<dbReference type="EMBL" id="LNYE01000020">
    <property type="protein sequence ID" value="KTD11558.1"/>
    <property type="molecule type" value="Genomic_DNA"/>
</dbReference>
<dbReference type="GO" id="GO:0050661">
    <property type="term" value="F:NADP binding"/>
    <property type="evidence" value="ECO:0007669"/>
    <property type="project" value="InterPro"/>
</dbReference>
<evidence type="ECO:0000256" key="1">
    <source>
        <dbReference type="ARBA" id="ARBA00004871"/>
    </source>
</evidence>
<dbReference type="FunFam" id="3.40.50.10860:FF:000006">
    <property type="entry name" value="Shikimate dehydrogenase (NADP(+))"/>
    <property type="match status" value="1"/>
</dbReference>
<feature type="active site" description="Proton acceptor" evidence="8">
    <location>
        <position position="66"/>
    </location>
</feature>
<protein>
    <recommendedName>
        <fullName evidence="2 8">Shikimate dehydrogenase (NADP(+))</fullName>
        <shortName evidence="8">SDH</shortName>
        <ecNumber evidence="2 8">1.1.1.25</ecNumber>
    </recommendedName>
</protein>
<evidence type="ECO:0000256" key="4">
    <source>
        <dbReference type="ARBA" id="ARBA00022857"/>
    </source>
</evidence>
<feature type="binding site" evidence="8">
    <location>
        <position position="211"/>
    </location>
    <ligand>
        <name>shikimate</name>
        <dbReference type="ChEBI" id="CHEBI:36208"/>
    </ligand>
</feature>
<dbReference type="GO" id="GO:0009423">
    <property type="term" value="P:chorismate biosynthetic process"/>
    <property type="evidence" value="ECO:0007669"/>
    <property type="project" value="UniProtKB-UniRule"/>
</dbReference>
<dbReference type="OrthoDB" id="9776868at2"/>
<gene>
    <name evidence="8 13" type="primary">aroE</name>
    <name evidence="12" type="ORF">Lgra_1016</name>
    <name evidence="13" type="ORF">NCTC12388_00222</name>
</gene>
<sequence>MFQRYAVMGNPIAHSLSPVIHQHFAKQVNVSLTYEKIEADDHDFEQQVVDFFNQGGKGLNITLPFKQRAFAMAQQRSSRCERAGAANTLWVKAHQLYADNTDGAGFIRDLSRYLSVQNKRILILGAGGAARGIIHPLLEEHPAALIIANRTSSKAAAFQLDFPQTKCINLHEVEGVFDVVINATSASMAGEFVALPKECMTAKPFCYDLSYKQQGITAFVQYARNFGCEAVDGLGMLVEQAAEAFFLWHGIFPDTKEVLAFLRS</sequence>
<keyword evidence="3 8" id="KW-0028">Amino-acid biosynthesis</keyword>